<evidence type="ECO:0000256" key="3">
    <source>
        <dbReference type="ARBA" id="ARBA00022614"/>
    </source>
</evidence>
<dbReference type="Pfam" id="PF13855">
    <property type="entry name" value="LRR_8"/>
    <property type="match status" value="1"/>
</dbReference>
<reference evidence="13" key="1">
    <citation type="submission" date="2021-03" db="EMBL/GenBank/DDBJ databases">
        <authorList>
            <person name="Bekaert M."/>
        </authorList>
    </citation>
    <scope>NUCLEOTIDE SEQUENCE</scope>
</reference>
<comment type="similarity">
    <text evidence="2">Belongs to the Toll-like receptor family.</text>
</comment>
<protein>
    <recommendedName>
        <fullName evidence="12">TIR domain-containing protein</fullName>
    </recommendedName>
</protein>
<keyword evidence="5" id="KW-0732">Signal</keyword>
<evidence type="ECO:0000256" key="10">
    <source>
        <dbReference type="ARBA" id="ARBA00023180"/>
    </source>
</evidence>
<evidence type="ECO:0000259" key="12">
    <source>
        <dbReference type="PROSITE" id="PS50104"/>
    </source>
</evidence>
<keyword evidence="8 11" id="KW-0472">Membrane</keyword>
<dbReference type="GO" id="GO:0007165">
    <property type="term" value="P:signal transduction"/>
    <property type="evidence" value="ECO:0007669"/>
    <property type="project" value="InterPro"/>
</dbReference>
<dbReference type="GO" id="GO:0038023">
    <property type="term" value="F:signaling receptor activity"/>
    <property type="evidence" value="ECO:0007669"/>
    <property type="project" value="TreeGrafter"/>
</dbReference>
<comment type="caution">
    <text evidence="13">The sequence shown here is derived from an EMBL/GenBank/DDBJ whole genome shotgun (WGS) entry which is preliminary data.</text>
</comment>
<evidence type="ECO:0000256" key="8">
    <source>
        <dbReference type="ARBA" id="ARBA00023136"/>
    </source>
</evidence>
<feature type="domain" description="TIR" evidence="12">
    <location>
        <begin position="464"/>
        <end position="612"/>
    </location>
</feature>
<dbReference type="SMART" id="SM00255">
    <property type="entry name" value="TIR"/>
    <property type="match status" value="1"/>
</dbReference>
<accession>A0A8S3RWZ7</accession>
<evidence type="ECO:0000256" key="2">
    <source>
        <dbReference type="ARBA" id="ARBA00009634"/>
    </source>
</evidence>
<evidence type="ECO:0000313" key="13">
    <source>
        <dbReference type="EMBL" id="CAG2213312.1"/>
    </source>
</evidence>
<dbReference type="Pfam" id="PF13676">
    <property type="entry name" value="TIR_2"/>
    <property type="match status" value="1"/>
</dbReference>
<evidence type="ECO:0000256" key="11">
    <source>
        <dbReference type="SAM" id="Phobius"/>
    </source>
</evidence>
<keyword evidence="3" id="KW-0433">Leucine-rich repeat</keyword>
<dbReference type="InterPro" id="IPR035897">
    <property type="entry name" value="Toll_tir_struct_dom_sf"/>
</dbReference>
<dbReference type="PROSITE" id="PS50104">
    <property type="entry name" value="TIR"/>
    <property type="match status" value="1"/>
</dbReference>
<dbReference type="Gene3D" id="3.40.50.10140">
    <property type="entry name" value="Toll/interleukin-1 receptor homology (TIR) domain"/>
    <property type="match status" value="1"/>
</dbReference>
<evidence type="ECO:0000256" key="4">
    <source>
        <dbReference type="ARBA" id="ARBA00022692"/>
    </source>
</evidence>
<name>A0A8S3RWZ7_MYTED</name>
<evidence type="ECO:0000256" key="1">
    <source>
        <dbReference type="ARBA" id="ARBA00004167"/>
    </source>
</evidence>
<evidence type="ECO:0000256" key="9">
    <source>
        <dbReference type="ARBA" id="ARBA00023170"/>
    </source>
</evidence>
<sequence length="640" mass="75627">MPLNICTFKTIVHLDFSDNDIVQIINLQCLPKLDKLILKGNKITSVNNSTLTGMKYLRFVDLSHNRIGHIDPLSFSITPGSLMHVYLSYNQLTSVDITIAILEKFFALIDYSHNQIKHFNNELNWKCCKQVNVTGGFINWQYNNFTYFPNLTEVGFPDVLSTAKLANNHGFDIRNNFWSCDCFFFPFLKKALDFFHYYPKLTDQYNAKCSEPSYLTNFSVIDFKYKYDLLICNLYCSDKCPIGCDCFYQPSQNRTVVNCSGLNLTQFPEVMPDFDYLEIDLSKNNFKPTTKWREINYLKRVRKLDLSNNTFSDIDFTAFDAEKLTSLILLNNPIVSINRSIENLAPCVTQIGNISIDCDCNSWWMKRWIEKQKQINHGCYFGKEILCKIGSKYIAPSNLTRDQVCPEEDNGFKSTFYSFIFALMSTHAVVISLLCFKFRYEIFLIYRKKWLKFNKSYENFSDDLTYDAYFSFDGEIYELRLWMSKILLRYLEKRGYKVFYPLRDCIVGYPREEDICRKISQSATFIVFLSQSFLDSPNLRSEWKYIWHSYKENKYKQLIVINFDDMEPIHVEDDRMRAFVRLSYYFEFFNTNSKLLSDIEKQLFCRKLKTKRNRIHPGPYKGLYKICSEIKNPQQIIRSK</sequence>
<proteinExistence type="inferred from homology"/>
<organism evidence="13 14">
    <name type="scientific">Mytilus edulis</name>
    <name type="common">Blue mussel</name>
    <dbReference type="NCBI Taxonomy" id="6550"/>
    <lineage>
        <taxon>Eukaryota</taxon>
        <taxon>Metazoa</taxon>
        <taxon>Spiralia</taxon>
        <taxon>Lophotrochozoa</taxon>
        <taxon>Mollusca</taxon>
        <taxon>Bivalvia</taxon>
        <taxon>Autobranchia</taxon>
        <taxon>Pteriomorphia</taxon>
        <taxon>Mytilida</taxon>
        <taxon>Mytiloidea</taxon>
        <taxon>Mytilidae</taxon>
        <taxon>Mytilinae</taxon>
        <taxon>Mytilus</taxon>
    </lineage>
</organism>
<dbReference type="SUPFAM" id="SSF52058">
    <property type="entry name" value="L domain-like"/>
    <property type="match status" value="2"/>
</dbReference>
<dbReference type="InterPro" id="IPR000372">
    <property type="entry name" value="LRRNT"/>
</dbReference>
<dbReference type="SMART" id="SM00013">
    <property type="entry name" value="LRRNT"/>
    <property type="match status" value="1"/>
</dbReference>
<keyword evidence="6" id="KW-0677">Repeat</keyword>
<keyword evidence="14" id="KW-1185">Reference proteome</keyword>
<dbReference type="SUPFAM" id="SSF52200">
    <property type="entry name" value="Toll/Interleukin receptor TIR domain"/>
    <property type="match status" value="1"/>
</dbReference>
<dbReference type="EMBL" id="CAJPWZ010001349">
    <property type="protein sequence ID" value="CAG2213312.1"/>
    <property type="molecule type" value="Genomic_DNA"/>
</dbReference>
<dbReference type="AlphaFoldDB" id="A0A8S3RWZ7"/>
<keyword evidence="4 11" id="KW-0812">Transmembrane</keyword>
<dbReference type="SMART" id="SM00369">
    <property type="entry name" value="LRR_TYP"/>
    <property type="match status" value="3"/>
</dbReference>
<evidence type="ECO:0000256" key="7">
    <source>
        <dbReference type="ARBA" id="ARBA00022989"/>
    </source>
</evidence>
<gene>
    <name evidence="13" type="ORF">MEDL_27246</name>
</gene>
<dbReference type="InterPro" id="IPR032675">
    <property type="entry name" value="LRR_dom_sf"/>
</dbReference>
<dbReference type="PROSITE" id="PS51450">
    <property type="entry name" value="LRR"/>
    <property type="match status" value="2"/>
</dbReference>
<keyword evidence="10" id="KW-0325">Glycoprotein</keyword>
<dbReference type="OrthoDB" id="6156625at2759"/>
<dbReference type="InterPro" id="IPR001611">
    <property type="entry name" value="Leu-rich_rpt"/>
</dbReference>
<comment type="subcellular location">
    <subcellularLocation>
        <location evidence="1">Membrane</location>
        <topology evidence="1">Single-pass membrane protein</topology>
    </subcellularLocation>
</comment>
<evidence type="ECO:0000256" key="5">
    <source>
        <dbReference type="ARBA" id="ARBA00022729"/>
    </source>
</evidence>
<dbReference type="Proteomes" id="UP000683360">
    <property type="component" value="Unassembled WGS sequence"/>
</dbReference>
<evidence type="ECO:0000256" key="6">
    <source>
        <dbReference type="ARBA" id="ARBA00022737"/>
    </source>
</evidence>
<dbReference type="PANTHER" id="PTHR24365:SF541">
    <property type="entry name" value="PROTEIN TOLL-RELATED"/>
    <property type="match status" value="1"/>
</dbReference>
<evidence type="ECO:0000313" key="14">
    <source>
        <dbReference type="Proteomes" id="UP000683360"/>
    </source>
</evidence>
<dbReference type="GO" id="GO:0005886">
    <property type="term" value="C:plasma membrane"/>
    <property type="evidence" value="ECO:0007669"/>
    <property type="project" value="TreeGrafter"/>
</dbReference>
<dbReference type="PANTHER" id="PTHR24365">
    <property type="entry name" value="TOLL-LIKE RECEPTOR"/>
    <property type="match status" value="1"/>
</dbReference>
<keyword evidence="7 11" id="KW-1133">Transmembrane helix</keyword>
<dbReference type="Gene3D" id="3.80.10.10">
    <property type="entry name" value="Ribonuclease Inhibitor"/>
    <property type="match status" value="2"/>
</dbReference>
<keyword evidence="9" id="KW-0675">Receptor</keyword>
<feature type="transmembrane region" description="Helical" evidence="11">
    <location>
        <begin position="416"/>
        <end position="438"/>
    </location>
</feature>
<dbReference type="InterPro" id="IPR003591">
    <property type="entry name" value="Leu-rich_rpt_typical-subtyp"/>
</dbReference>
<dbReference type="InterPro" id="IPR000157">
    <property type="entry name" value="TIR_dom"/>
</dbReference>